<evidence type="ECO:0000313" key="2">
    <source>
        <dbReference type="Proteomes" id="UP001302812"/>
    </source>
</evidence>
<dbReference type="GeneID" id="89934308"/>
<sequence length="158" mass="17538">MHGRSSRSPKYGMQQSRMLQGNPKLLNVIRGQICRYLLARGSLSLSLLHGCQDSLTFGCENNDYLQIHLIRRDFPSSFIKPFSSDGLLVRRCSKRTGSPCSPWNYCGADPFAPSPQFGWFLACLTNRKGRLSGEGGGFAAIGYNQSKPQRIGRRSSCS</sequence>
<dbReference type="Proteomes" id="UP001302812">
    <property type="component" value="Unassembled WGS sequence"/>
</dbReference>
<name>A0AAN6YVA3_9PEZI</name>
<evidence type="ECO:0000313" key="1">
    <source>
        <dbReference type="EMBL" id="KAK4114309.1"/>
    </source>
</evidence>
<gene>
    <name evidence="1" type="ORF">N656DRAFT_584296</name>
</gene>
<protein>
    <submittedName>
        <fullName evidence="1">Uncharacterized protein</fullName>
    </submittedName>
</protein>
<dbReference type="RefSeq" id="XP_064671879.1">
    <property type="nucleotide sequence ID" value="XM_064810183.1"/>
</dbReference>
<dbReference type="EMBL" id="MU853337">
    <property type="protein sequence ID" value="KAK4114309.1"/>
    <property type="molecule type" value="Genomic_DNA"/>
</dbReference>
<accession>A0AAN6YVA3</accession>
<keyword evidence="2" id="KW-1185">Reference proteome</keyword>
<reference evidence="1" key="2">
    <citation type="submission" date="2023-05" db="EMBL/GenBank/DDBJ databases">
        <authorList>
            <consortium name="Lawrence Berkeley National Laboratory"/>
            <person name="Steindorff A."/>
            <person name="Hensen N."/>
            <person name="Bonometti L."/>
            <person name="Westerberg I."/>
            <person name="Brannstrom I.O."/>
            <person name="Guillou S."/>
            <person name="Cros-Aarteil S."/>
            <person name="Calhoun S."/>
            <person name="Haridas S."/>
            <person name="Kuo A."/>
            <person name="Mondo S."/>
            <person name="Pangilinan J."/>
            <person name="Riley R."/>
            <person name="Labutti K."/>
            <person name="Andreopoulos B."/>
            <person name="Lipzen A."/>
            <person name="Chen C."/>
            <person name="Yanf M."/>
            <person name="Daum C."/>
            <person name="Ng V."/>
            <person name="Clum A."/>
            <person name="Ohm R."/>
            <person name="Martin F."/>
            <person name="Silar P."/>
            <person name="Natvig D."/>
            <person name="Lalanne C."/>
            <person name="Gautier V."/>
            <person name="Ament-Velasquez S.L."/>
            <person name="Kruys A."/>
            <person name="Hutchinson M.I."/>
            <person name="Powell A.J."/>
            <person name="Barry K."/>
            <person name="Miller A.N."/>
            <person name="Grigoriev I.V."/>
            <person name="Debuchy R."/>
            <person name="Gladieux P."/>
            <person name="Thoren M.H."/>
            <person name="Johannesson H."/>
        </authorList>
    </citation>
    <scope>NUCLEOTIDE SEQUENCE</scope>
    <source>
        <strain evidence="1">CBS 508.74</strain>
    </source>
</reference>
<comment type="caution">
    <text evidence="1">The sequence shown here is derived from an EMBL/GenBank/DDBJ whole genome shotgun (WGS) entry which is preliminary data.</text>
</comment>
<reference evidence="1" key="1">
    <citation type="journal article" date="2023" name="Mol. Phylogenet. Evol.">
        <title>Genome-scale phylogeny and comparative genomics of the fungal order Sordariales.</title>
        <authorList>
            <person name="Hensen N."/>
            <person name="Bonometti L."/>
            <person name="Westerberg I."/>
            <person name="Brannstrom I.O."/>
            <person name="Guillou S."/>
            <person name="Cros-Aarteil S."/>
            <person name="Calhoun S."/>
            <person name="Haridas S."/>
            <person name="Kuo A."/>
            <person name="Mondo S."/>
            <person name="Pangilinan J."/>
            <person name="Riley R."/>
            <person name="LaButti K."/>
            <person name="Andreopoulos B."/>
            <person name="Lipzen A."/>
            <person name="Chen C."/>
            <person name="Yan M."/>
            <person name="Daum C."/>
            <person name="Ng V."/>
            <person name="Clum A."/>
            <person name="Steindorff A."/>
            <person name="Ohm R.A."/>
            <person name="Martin F."/>
            <person name="Silar P."/>
            <person name="Natvig D.O."/>
            <person name="Lalanne C."/>
            <person name="Gautier V."/>
            <person name="Ament-Velasquez S.L."/>
            <person name="Kruys A."/>
            <person name="Hutchinson M.I."/>
            <person name="Powell A.J."/>
            <person name="Barry K."/>
            <person name="Miller A.N."/>
            <person name="Grigoriev I.V."/>
            <person name="Debuchy R."/>
            <person name="Gladieux P."/>
            <person name="Hiltunen Thoren M."/>
            <person name="Johannesson H."/>
        </authorList>
    </citation>
    <scope>NUCLEOTIDE SEQUENCE</scope>
    <source>
        <strain evidence="1">CBS 508.74</strain>
    </source>
</reference>
<organism evidence="1 2">
    <name type="scientific">Canariomyces notabilis</name>
    <dbReference type="NCBI Taxonomy" id="2074819"/>
    <lineage>
        <taxon>Eukaryota</taxon>
        <taxon>Fungi</taxon>
        <taxon>Dikarya</taxon>
        <taxon>Ascomycota</taxon>
        <taxon>Pezizomycotina</taxon>
        <taxon>Sordariomycetes</taxon>
        <taxon>Sordariomycetidae</taxon>
        <taxon>Sordariales</taxon>
        <taxon>Chaetomiaceae</taxon>
        <taxon>Canariomyces</taxon>
    </lineage>
</organism>
<proteinExistence type="predicted"/>
<dbReference type="AlphaFoldDB" id="A0AAN6YVA3"/>